<dbReference type="Gene3D" id="3.40.50.1240">
    <property type="entry name" value="Phosphoglycerate mutase-like"/>
    <property type="match status" value="1"/>
</dbReference>
<evidence type="ECO:0000256" key="2">
    <source>
        <dbReference type="ARBA" id="ARBA00022729"/>
    </source>
</evidence>
<evidence type="ECO:0000256" key="3">
    <source>
        <dbReference type="ARBA" id="ARBA00023136"/>
    </source>
</evidence>
<dbReference type="Proteomes" id="UP001226867">
    <property type="component" value="Unassembled WGS sequence"/>
</dbReference>
<sequence length="735" mass="77388">MKNISGALLRLPGTAARVLFALCACTGLLAACGGSSDTASPAAGTATTPAGGTGTSPAPAPTVSTSGAVVGSYFVNAKVCLDLNANGRCDDGETAVRTDAQGRFTLAGSGAALVAEIGTDALELDPATRSTQAVSQHMVLRAPKEAPGVIDFHSTAVVEEMESNGLGFDAAVAKVALAVGVPAAKLLTDFNDEADATVKAALKSASDDGLQRIRTAFATATTDSGDVRTLLAAAALTDRYYQTKAPYRAQQDTSTYEAAPAGFSPVYTELIARHGSRGLSSLKYDLAVYNMWKKAQDDGALTPLGARLGPDVLKIMKANFLLGYGVTGISTPGYGNETQVGIGEHTQLAARMLQRLPAYWKQVGDAAGSAPRQIVTVTSGVDRAVDSGNFFVQSLKSAQPALAPLVVYPAAPAPYPDTGTAVAQPAGTNRFLLYFHKLVKATDLVTKSTDPLSTTYRDSQAYQAYKSSDADLLAKQSGLTLTPDAAAAGRVLLERLFAKSFVDKIADGSYSFANSGTFTYTSDDGRFAPSLNGDGKTTIKSLGDAGSLLYELYVIAPAMRAEAGVDFTAYMPVAQARFFAALNDGSDFYDKGPGMTEKGDINYRMAQILVDDMFNEVDAIARGDLSHAAKLRFAHAEILMPFAVRMGMKGMVQQVPKASTFSYDSNAWRGEYVSPMAANMQWDVYGNGSGRLLVKMLYNEKETDFQAACDGAKVAATQHFYDYTALKACYGHVAK</sequence>
<reference evidence="6 7" key="1">
    <citation type="submission" date="2023-07" db="EMBL/GenBank/DDBJ databases">
        <title>Sorghum-associated microbial communities from plants grown in Nebraska, USA.</title>
        <authorList>
            <person name="Schachtman D."/>
        </authorList>
    </citation>
    <scope>NUCLEOTIDE SEQUENCE [LARGE SCALE GENOMIC DNA]</scope>
    <source>
        <strain evidence="6 7">DS1607</strain>
    </source>
</reference>
<comment type="subcellular location">
    <subcellularLocation>
        <location evidence="1">Membrane</location>
    </subcellularLocation>
</comment>
<proteinExistence type="predicted"/>
<keyword evidence="2 5" id="KW-0732">Signal</keyword>
<name>A0ABT9SD03_9BURK</name>
<dbReference type="PANTHER" id="PTHR20963:SF8">
    <property type="entry name" value="MULTIPLE INOSITOL POLYPHOSPHATE PHOSPHATASE 1"/>
    <property type="match status" value="1"/>
</dbReference>
<evidence type="ECO:0000313" key="7">
    <source>
        <dbReference type="Proteomes" id="UP001226867"/>
    </source>
</evidence>
<organism evidence="6 7">
    <name type="scientific">Variovorax ginsengisoli</name>
    <dbReference type="NCBI Taxonomy" id="363844"/>
    <lineage>
        <taxon>Bacteria</taxon>
        <taxon>Pseudomonadati</taxon>
        <taxon>Pseudomonadota</taxon>
        <taxon>Betaproteobacteria</taxon>
        <taxon>Burkholderiales</taxon>
        <taxon>Comamonadaceae</taxon>
        <taxon>Variovorax</taxon>
    </lineage>
</organism>
<dbReference type="InterPro" id="IPR029033">
    <property type="entry name" value="His_PPase_superfam"/>
</dbReference>
<keyword evidence="7" id="KW-1185">Reference proteome</keyword>
<feature type="chain" id="PRO_5047257381" description="Histidine-type phosphatase" evidence="5">
    <location>
        <begin position="31"/>
        <end position="735"/>
    </location>
</feature>
<evidence type="ECO:0000313" key="6">
    <source>
        <dbReference type="EMBL" id="MDP9901277.1"/>
    </source>
</evidence>
<keyword evidence="3" id="KW-0472">Membrane</keyword>
<dbReference type="PANTHER" id="PTHR20963">
    <property type="entry name" value="MULTIPLE INOSITOL POLYPHOSPHATE PHOSPHATASE-RELATED"/>
    <property type="match status" value="1"/>
</dbReference>
<accession>A0ABT9SD03</accession>
<feature type="region of interest" description="Disordered" evidence="4">
    <location>
        <begin position="40"/>
        <end position="62"/>
    </location>
</feature>
<gene>
    <name evidence="6" type="ORF">J2W36_003543</name>
</gene>
<protein>
    <recommendedName>
        <fullName evidence="8">Histidine-type phosphatase</fullName>
    </recommendedName>
</protein>
<evidence type="ECO:0000256" key="4">
    <source>
        <dbReference type="SAM" id="MobiDB-lite"/>
    </source>
</evidence>
<evidence type="ECO:0000256" key="1">
    <source>
        <dbReference type="ARBA" id="ARBA00004370"/>
    </source>
</evidence>
<comment type="caution">
    <text evidence="6">The sequence shown here is derived from an EMBL/GenBank/DDBJ whole genome shotgun (WGS) entry which is preliminary data.</text>
</comment>
<dbReference type="PROSITE" id="PS51257">
    <property type="entry name" value="PROKAR_LIPOPROTEIN"/>
    <property type="match status" value="1"/>
</dbReference>
<evidence type="ECO:0008006" key="8">
    <source>
        <dbReference type="Google" id="ProtNLM"/>
    </source>
</evidence>
<dbReference type="RefSeq" id="WP_307691048.1">
    <property type="nucleotide sequence ID" value="NZ_JAUSRO010000011.1"/>
</dbReference>
<evidence type="ECO:0000256" key="5">
    <source>
        <dbReference type="SAM" id="SignalP"/>
    </source>
</evidence>
<dbReference type="SUPFAM" id="SSF53254">
    <property type="entry name" value="Phosphoglycerate mutase-like"/>
    <property type="match status" value="1"/>
</dbReference>
<feature type="signal peptide" evidence="5">
    <location>
        <begin position="1"/>
        <end position="30"/>
    </location>
</feature>
<dbReference type="EMBL" id="JAUSRO010000011">
    <property type="protein sequence ID" value="MDP9901277.1"/>
    <property type="molecule type" value="Genomic_DNA"/>
</dbReference>